<dbReference type="SUPFAM" id="SSF48150">
    <property type="entry name" value="DNA-glycosylase"/>
    <property type="match status" value="1"/>
</dbReference>
<dbReference type="Gene3D" id="1.10.340.30">
    <property type="entry name" value="Hypothetical protein, domain 2"/>
    <property type="match status" value="1"/>
</dbReference>
<keyword evidence="1" id="KW-0378">Hydrolase</keyword>
<dbReference type="PANTHER" id="PTHR30037:SF4">
    <property type="entry name" value="DNA-3-METHYLADENINE GLYCOSYLASE I"/>
    <property type="match status" value="1"/>
</dbReference>
<keyword evidence="1" id="KW-0326">Glycosidase</keyword>
<sequence length="196" mass="21861">MTERCAWAGNDPLYVHYHDTEWGVPTDDARTLFEFLVLEGAQAGLSWITVLRKRERYRAVFDGFDPERVVRYDDAKKAELLADPGIIRNRAKIDAAILNARAWLDLLDAGIDPAAWLWGFVDGRPVQNAFAALAEIPATTPQSDAMSKALKTRGFKFVGSTICYALMQAAGMTNDHVVACPRHREVADLARLRSRA</sequence>
<dbReference type="EC" id="3.2.2.20" evidence="1"/>
<comment type="caution">
    <text evidence="1">The sequence shown here is derived from an EMBL/GenBank/DDBJ whole genome shotgun (WGS) entry which is preliminary data.</text>
</comment>
<proteinExistence type="predicted"/>
<reference evidence="1 2" key="1">
    <citation type="submission" date="2019-12" db="EMBL/GenBank/DDBJ databases">
        <title>Comparative genomics gives insights into the taxonomy of the Azoarcus-Aromatoleum group and reveals separate origins of nif in the plant-associated Azoarcus and non-plant-associated Aromatoleum sub-groups.</title>
        <authorList>
            <person name="Lafos M."/>
            <person name="Maluk M."/>
            <person name="Batista M."/>
            <person name="Junghare M."/>
            <person name="Carmona M."/>
            <person name="Faoro H."/>
            <person name="Cruz L.M."/>
            <person name="Battistoni F."/>
            <person name="De Souza E."/>
            <person name="Pedrosa F."/>
            <person name="Chen W.-M."/>
            <person name="Poole P.S."/>
            <person name="Dixon R.A."/>
            <person name="James E.K."/>
        </authorList>
    </citation>
    <scope>NUCLEOTIDE SEQUENCE [LARGE SCALE GENOMIC DNA]</scope>
    <source>
        <strain evidence="1 2">ToN1</strain>
    </source>
</reference>
<dbReference type="GO" id="GO:0008725">
    <property type="term" value="F:DNA-3-methyladenine glycosylase activity"/>
    <property type="evidence" value="ECO:0007669"/>
    <property type="project" value="UniProtKB-EC"/>
</dbReference>
<dbReference type="InterPro" id="IPR004597">
    <property type="entry name" value="Tag"/>
</dbReference>
<dbReference type="InterPro" id="IPR005019">
    <property type="entry name" value="Adenine_glyco"/>
</dbReference>
<dbReference type="PANTHER" id="PTHR30037">
    <property type="entry name" value="DNA-3-METHYLADENINE GLYCOSYLASE 1"/>
    <property type="match status" value="1"/>
</dbReference>
<dbReference type="Proteomes" id="UP000652074">
    <property type="component" value="Unassembled WGS sequence"/>
</dbReference>
<name>A0ABX1MKA3_9RHOO</name>
<evidence type="ECO:0000313" key="2">
    <source>
        <dbReference type="Proteomes" id="UP000652074"/>
    </source>
</evidence>
<dbReference type="InterPro" id="IPR011257">
    <property type="entry name" value="DNA_glycosylase"/>
</dbReference>
<dbReference type="EMBL" id="WTVR01000012">
    <property type="protein sequence ID" value="NMF88400.1"/>
    <property type="molecule type" value="Genomic_DNA"/>
</dbReference>
<protein>
    <submittedName>
        <fullName evidence="1">DNA-3-methyladenine glycosylase I</fullName>
        <ecNumber evidence="1">3.2.2.20</ecNumber>
    </submittedName>
</protein>
<dbReference type="RefSeq" id="WP_169205819.1">
    <property type="nucleotide sequence ID" value="NZ_CP059560.1"/>
</dbReference>
<dbReference type="Pfam" id="PF03352">
    <property type="entry name" value="Adenine_glyco"/>
    <property type="match status" value="1"/>
</dbReference>
<dbReference type="InterPro" id="IPR052891">
    <property type="entry name" value="DNA-3mA_glycosylase"/>
</dbReference>
<dbReference type="NCBIfam" id="TIGR00624">
    <property type="entry name" value="tag"/>
    <property type="match status" value="1"/>
</dbReference>
<gene>
    <name evidence="1" type="primary">tag</name>
    <name evidence="1" type="ORF">GPA26_07875</name>
</gene>
<evidence type="ECO:0000313" key="1">
    <source>
        <dbReference type="EMBL" id="NMF88400.1"/>
    </source>
</evidence>
<accession>A0ABX1MKA3</accession>
<keyword evidence="2" id="KW-1185">Reference proteome</keyword>
<organism evidence="1 2">
    <name type="scientific">Aromatoleum petrolei</name>
    <dbReference type="NCBI Taxonomy" id="76116"/>
    <lineage>
        <taxon>Bacteria</taxon>
        <taxon>Pseudomonadati</taxon>
        <taxon>Pseudomonadota</taxon>
        <taxon>Betaproteobacteria</taxon>
        <taxon>Rhodocyclales</taxon>
        <taxon>Rhodocyclaceae</taxon>
        <taxon>Aromatoleum</taxon>
    </lineage>
</organism>